<dbReference type="Pfam" id="PF05786">
    <property type="entry name" value="Cnd2"/>
    <property type="match status" value="1"/>
</dbReference>
<evidence type="ECO:0000256" key="8">
    <source>
        <dbReference type="ARBA" id="ARBA00022776"/>
    </source>
</evidence>
<dbReference type="GO" id="GO:0051301">
    <property type="term" value="P:cell division"/>
    <property type="evidence" value="ECO:0007669"/>
    <property type="project" value="UniProtKB-KW"/>
</dbReference>
<dbReference type="GO" id="GO:0007076">
    <property type="term" value="P:mitotic chromosome condensation"/>
    <property type="evidence" value="ECO:0007669"/>
    <property type="project" value="InterPro"/>
</dbReference>
<dbReference type="Proteomes" id="UP000053537">
    <property type="component" value="Unassembled WGS sequence"/>
</dbReference>
<keyword evidence="5" id="KW-0158">Chromosome</keyword>
<gene>
    <name evidence="11" type="ORF">N310_12621</name>
</gene>
<evidence type="ECO:0000313" key="12">
    <source>
        <dbReference type="Proteomes" id="UP000053537"/>
    </source>
</evidence>
<name>A0A091NG74_9PASS</name>
<keyword evidence="12" id="KW-1185">Reference proteome</keyword>
<evidence type="ECO:0000256" key="6">
    <source>
        <dbReference type="ARBA" id="ARBA00022490"/>
    </source>
</evidence>
<evidence type="ECO:0000256" key="10">
    <source>
        <dbReference type="ARBA" id="ARBA00023306"/>
    </source>
</evidence>
<evidence type="ECO:0000256" key="4">
    <source>
        <dbReference type="ARBA" id="ARBA00016065"/>
    </source>
</evidence>
<dbReference type="PANTHER" id="PTHR13108">
    <property type="entry name" value="CONDENSIN COMPLEX SUBUNIT 2"/>
    <property type="match status" value="1"/>
</dbReference>
<comment type="similarity">
    <text evidence="3">Belongs to the CND2 (condensin subunit 2) family.</text>
</comment>
<dbReference type="InterPro" id="IPR022816">
    <property type="entry name" value="Condensin_barren_su2"/>
</dbReference>
<sequence length="48" mass="4901">QVAAGTLDASTKIYAGRVDAVHAETYRVLGSLGKEAAPAKDVDSPDEG</sequence>
<evidence type="ECO:0000256" key="3">
    <source>
        <dbReference type="ARBA" id="ARBA00009471"/>
    </source>
</evidence>
<dbReference type="AlphaFoldDB" id="A0A091NG74"/>
<evidence type="ECO:0000256" key="5">
    <source>
        <dbReference type="ARBA" id="ARBA00022454"/>
    </source>
</evidence>
<evidence type="ECO:0000256" key="7">
    <source>
        <dbReference type="ARBA" id="ARBA00022618"/>
    </source>
</evidence>
<dbReference type="GO" id="GO:0005737">
    <property type="term" value="C:cytoplasm"/>
    <property type="evidence" value="ECO:0007669"/>
    <property type="project" value="UniProtKB-SubCell"/>
</dbReference>
<keyword evidence="8" id="KW-0498">Mitosis</keyword>
<feature type="non-terminal residue" evidence="11">
    <location>
        <position position="1"/>
    </location>
</feature>
<evidence type="ECO:0000256" key="9">
    <source>
        <dbReference type="ARBA" id="ARBA00023067"/>
    </source>
</evidence>
<feature type="non-terminal residue" evidence="11">
    <location>
        <position position="48"/>
    </location>
</feature>
<evidence type="ECO:0000313" key="11">
    <source>
        <dbReference type="EMBL" id="KFP77368.1"/>
    </source>
</evidence>
<dbReference type="EMBL" id="KK832145">
    <property type="protein sequence ID" value="KFP77368.1"/>
    <property type="molecule type" value="Genomic_DNA"/>
</dbReference>
<keyword evidence="10" id="KW-0131">Cell cycle</keyword>
<reference evidence="11 12" key="1">
    <citation type="submission" date="2014-04" db="EMBL/GenBank/DDBJ databases">
        <title>Genome evolution of avian class.</title>
        <authorList>
            <person name="Zhang G."/>
            <person name="Li C."/>
        </authorList>
    </citation>
    <scope>NUCLEOTIDE SEQUENCE [LARGE SCALE GENOMIC DNA]</scope>
    <source>
        <strain evidence="11">BGI_N310</strain>
    </source>
</reference>
<proteinExistence type="inferred from homology"/>
<evidence type="ECO:0000256" key="2">
    <source>
        <dbReference type="ARBA" id="ARBA00004496"/>
    </source>
</evidence>
<evidence type="ECO:0000256" key="1">
    <source>
        <dbReference type="ARBA" id="ARBA00004286"/>
    </source>
</evidence>
<comment type="subcellular location">
    <subcellularLocation>
        <location evidence="1">Chromosome</location>
    </subcellularLocation>
    <subcellularLocation>
        <location evidence="2">Cytoplasm</location>
    </subcellularLocation>
</comment>
<keyword evidence="6" id="KW-0963">Cytoplasm</keyword>
<protein>
    <recommendedName>
        <fullName evidence="4">Condensin complex subunit 2</fullName>
    </recommendedName>
</protein>
<dbReference type="GO" id="GO:0000796">
    <property type="term" value="C:condensin complex"/>
    <property type="evidence" value="ECO:0007669"/>
    <property type="project" value="InterPro"/>
</dbReference>
<keyword evidence="9" id="KW-0226">DNA condensation</keyword>
<dbReference type="PANTHER" id="PTHR13108:SF9">
    <property type="entry name" value="CONDENSIN COMPLEX SUBUNIT 2"/>
    <property type="match status" value="1"/>
</dbReference>
<accession>A0A091NG74</accession>
<organism evidence="11 12">
    <name type="scientific">Acanthisitta chloris</name>
    <name type="common">rifleman</name>
    <dbReference type="NCBI Taxonomy" id="57068"/>
    <lineage>
        <taxon>Eukaryota</taxon>
        <taxon>Metazoa</taxon>
        <taxon>Chordata</taxon>
        <taxon>Craniata</taxon>
        <taxon>Vertebrata</taxon>
        <taxon>Euteleostomi</taxon>
        <taxon>Archelosauria</taxon>
        <taxon>Archosauria</taxon>
        <taxon>Dinosauria</taxon>
        <taxon>Saurischia</taxon>
        <taxon>Theropoda</taxon>
        <taxon>Coelurosauria</taxon>
        <taxon>Aves</taxon>
        <taxon>Neognathae</taxon>
        <taxon>Neoaves</taxon>
        <taxon>Telluraves</taxon>
        <taxon>Australaves</taxon>
        <taxon>Passeriformes</taxon>
        <taxon>Acanthisittidae</taxon>
        <taxon>Acanthisitta</taxon>
    </lineage>
</organism>
<dbReference type="GO" id="GO:0003682">
    <property type="term" value="F:chromatin binding"/>
    <property type="evidence" value="ECO:0007669"/>
    <property type="project" value="TreeGrafter"/>
</dbReference>
<keyword evidence="7" id="KW-0132">Cell division</keyword>